<evidence type="ECO:0000259" key="1">
    <source>
        <dbReference type="Pfam" id="PF04273"/>
    </source>
</evidence>
<feature type="domain" description="Beta-lactamase hydrolase-like protein phosphatase-like" evidence="1">
    <location>
        <begin position="4"/>
        <end position="107"/>
    </location>
</feature>
<name>A0A7C9KXY8_9SPHN</name>
<organism evidence="2 3">
    <name type="scientific">Sandarakinorhabdus fusca</name>
    <dbReference type="NCBI Taxonomy" id="1439888"/>
    <lineage>
        <taxon>Bacteria</taxon>
        <taxon>Pseudomonadati</taxon>
        <taxon>Pseudomonadota</taxon>
        <taxon>Alphaproteobacteria</taxon>
        <taxon>Sphingomonadales</taxon>
        <taxon>Sphingosinicellaceae</taxon>
        <taxon>Sandarakinorhabdus</taxon>
    </lineage>
</organism>
<sequence length="141" mass="13846">MFIRLTPDIAVAAQIAPEDCAAAAAQGYVAIISNRPDDEVPGQPSAAKIGAAAAEAGLRFAHIPVGPAGIDEADIAAMAAELAAGGPVLAYCRSGTRSTNLWALAAASRGGDADAIVAAAAAGGYDVSGMAPFLRSLAARA</sequence>
<dbReference type="SUPFAM" id="SSF52821">
    <property type="entry name" value="Rhodanese/Cell cycle control phosphatase"/>
    <property type="match status" value="1"/>
</dbReference>
<gene>
    <name evidence="2" type="ORF">F3168_10165</name>
</gene>
<protein>
    <submittedName>
        <fullName evidence="2">TIGR01244 family phosphatase</fullName>
    </submittedName>
</protein>
<dbReference type="AlphaFoldDB" id="A0A7C9KXY8"/>
<keyword evidence="3" id="KW-1185">Reference proteome</keyword>
<dbReference type="GO" id="GO:0016787">
    <property type="term" value="F:hydrolase activity"/>
    <property type="evidence" value="ECO:0007669"/>
    <property type="project" value="InterPro"/>
</dbReference>
<dbReference type="InterPro" id="IPR036873">
    <property type="entry name" value="Rhodanese-like_dom_sf"/>
</dbReference>
<dbReference type="InterPro" id="IPR005939">
    <property type="entry name" value="BLH_phosphatase-like"/>
</dbReference>
<dbReference type="Proteomes" id="UP000481327">
    <property type="component" value="Unassembled WGS sequence"/>
</dbReference>
<proteinExistence type="predicted"/>
<evidence type="ECO:0000313" key="3">
    <source>
        <dbReference type="Proteomes" id="UP000481327"/>
    </source>
</evidence>
<comment type="caution">
    <text evidence="2">The sequence shown here is derived from an EMBL/GenBank/DDBJ whole genome shotgun (WGS) entry which is preliminary data.</text>
</comment>
<dbReference type="NCBIfam" id="TIGR01244">
    <property type="entry name" value="TIGR01244 family sulfur transferase"/>
    <property type="match status" value="1"/>
</dbReference>
<accession>A0A7C9KXY8</accession>
<evidence type="ECO:0000313" key="2">
    <source>
        <dbReference type="EMBL" id="MQT17626.1"/>
    </source>
</evidence>
<dbReference type="Gene3D" id="3.90.190.10">
    <property type="entry name" value="Protein tyrosine phosphatase superfamily"/>
    <property type="match status" value="1"/>
</dbReference>
<reference evidence="2 3" key="1">
    <citation type="submission" date="2019-09" db="EMBL/GenBank/DDBJ databases">
        <title>Polymorphobacter sp. isolated from a lake in China.</title>
        <authorList>
            <person name="Liu Z."/>
        </authorList>
    </citation>
    <scope>NUCLEOTIDE SEQUENCE [LARGE SCALE GENOMIC DNA]</scope>
    <source>
        <strain evidence="2 3">D40P</strain>
    </source>
</reference>
<dbReference type="InterPro" id="IPR029021">
    <property type="entry name" value="Prot-tyrosine_phosphatase-like"/>
</dbReference>
<dbReference type="Pfam" id="PF04273">
    <property type="entry name" value="BLH_phosphatase"/>
    <property type="match status" value="1"/>
</dbReference>
<dbReference type="EMBL" id="WIOL01000003">
    <property type="protein sequence ID" value="MQT17626.1"/>
    <property type="molecule type" value="Genomic_DNA"/>
</dbReference>